<gene>
    <name evidence="1" type="ORF">EYM_03455</name>
</gene>
<dbReference type="OrthoDB" id="386858at2157"/>
<proteinExistence type="predicted"/>
<keyword evidence="2" id="KW-1185">Reference proteome</keyword>
<reference evidence="1 2" key="1">
    <citation type="submission" date="2013-11" db="EMBL/GenBank/DDBJ databases">
        <title>Comparative genomics of Ignicoccus.</title>
        <authorList>
            <person name="Podar M."/>
        </authorList>
    </citation>
    <scope>NUCLEOTIDE SEQUENCE [LARGE SCALE GENOMIC DNA]</scope>
    <source>
        <strain evidence="1 2">DSM 13165</strain>
    </source>
</reference>
<evidence type="ECO:0000313" key="1">
    <source>
        <dbReference type="EMBL" id="ALU12411.1"/>
    </source>
</evidence>
<dbReference type="AlphaFoldDB" id="A0A0U3E3D4"/>
<dbReference type="SUPFAM" id="SSF101908">
    <property type="entry name" value="Putative isomerase YbhE"/>
    <property type="match status" value="1"/>
</dbReference>
<sequence length="401" mass="46282">MTCKGFVTYIDRYASTTSIYVYVNCDERRGKIKVPNAINSLLEYAENYRINIIPVRGGPVKIKLNSFENAFEIFSLSQKSSFIIDFTAYIKKYFYPIIFDTNIIKGYNNVFRIKDARTTFTRSKELTGILALHSDESKNFELIDVRFLRSLIKGKNIDCIDVAAYPPNTIVRAIDNDVQIVQYPSTIRGKIRLQEKVIGCAVFNYSNLLALHTESNSVKIYSRREKNWIKRHDFAFKEEIRDIRWSILMGSLNLIIDFPERLDAYNLRGDRTSINLGPHLSARLSPLGNRIAVAYTDKIDIIDTVTGDVVFEKNLENVRIMEWTPYGDYLALCNQNACYIYSDLTQEIVVGKVFRSTISSVWWSPRTLSLYLVTSSSINIWFFDPYLITNKNLVTRLSIVE</sequence>
<evidence type="ECO:0000313" key="2">
    <source>
        <dbReference type="Proteomes" id="UP000060778"/>
    </source>
</evidence>
<dbReference type="RefSeq" id="WP_075049670.1">
    <property type="nucleotide sequence ID" value="NZ_CP006867.1"/>
</dbReference>
<dbReference type="InterPro" id="IPR015943">
    <property type="entry name" value="WD40/YVTN_repeat-like_dom_sf"/>
</dbReference>
<dbReference type="KEGG" id="iis:EYM_03455"/>
<organism evidence="1 2">
    <name type="scientific">Ignicoccus islandicus DSM 13165</name>
    <dbReference type="NCBI Taxonomy" id="940295"/>
    <lineage>
        <taxon>Archaea</taxon>
        <taxon>Thermoproteota</taxon>
        <taxon>Thermoprotei</taxon>
        <taxon>Desulfurococcales</taxon>
        <taxon>Desulfurococcaceae</taxon>
        <taxon>Ignicoccus</taxon>
    </lineage>
</organism>
<name>A0A0U3E3D4_9CREN</name>
<dbReference type="Gene3D" id="2.130.10.10">
    <property type="entry name" value="YVTN repeat-like/Quinoprotein amine dehydrogenase"/>
    <property type="match status" value="1"/>
</dbReference>
<protein>
    <recommendedName>
        <fullName evidence="3">Anaphase-promoting complex subunit 4 WD40 domain-containing protein</fullName>
    </recommendedName>
</protein>
<evidence type="ECO:0008006" key="3">
    <source>
        <dbReference type="Google" id="ProtNLM"/>
    </source>
</evidence>
<accession>A0A0U3E3D4</accession>
<dbReference type="EMBL" id="CP006867">
    <property type="protein sequence ID" value="ALU12411.1"/>
    <property type="molecule type" value="Genomic_DNA"/>
</dbReference>
<dbReference type="Proteomes" id="UP000060778">
    <property type="component" value="Chromosome"/>
</dbReference>
<dbReference type="GeneID" id="30680084"/>
<dbReference type="STRING" id="940295.EYM_03455"/>